<sequence length="325" mass="34070">MLEYLFSEAFLLSCVTAALPILFAGFAALISNKVGLLNINIEGSMSVAAVTGALVSHYTASWAVGLLAALAAGVVMSLILFAAARRLGTDSVLTGIALNTFATGFCVFLLYSVLGVKGDSSGAPSVQIPSLFIPWLSEIPVLGKLLFGQNLLFYVAIACLVLLTLLLNRTRTGAYLRATGYHEEAARSVGIDPDRQRMKALILCGIFCGLGGAYLSMAGLSYFSAGMVGGRGFIGVAAEAMGAGIPWLTALFSFLFGVVDSFALGSQAVLGAEYYELLNTLPYVMTLLALIAYAAIDRARKAGADKPKIIRSEEDSNEKGMATGT</sequence>
<keyword evidence="3 6" id="KW-0812">Transmembrane</keyword>
<feature type="transmembrane region" description="Helical" evidence="6">
    <location>
        <begin position="62"/>
        <end position="84"/>
    </location>
</feature>
<keyword evidence="4 6" id="KW-1133">Transmembrane helix</keyword>
<evidence type="ECO:0000256" key="4">
    <source>
        <dbReference type="ARBA" id="ARBA00022989"/>
    </source>
</evidence>
<dbReference type="CDD" id="cd06580">
    <property type="entry name" value="TM_PBP1_transp_TpRbsC_like"/>
    <property type="match status" value="1"/>
</dbReference>
<evidence type="ECO:0000256" key="1">
    <source>
        <dbReference type="ARBA" id="ARBA00004651"/>
    </source>
</evidence>
<dbReference type="Proteomes" id="UP000824102">
    <property type="component" value="Unassembled WGS sequence"/>
</dbReference>
<feature type="transmembrane region" description="Helical" evidence="6">
    <location>
        <begin position="200"/>
        <end position="225"/>
    </location>
</feature>
<gene>
    <name evidence="7" type="ORF">H9964_02360</name>
</gene>
<feature type="transmembrane region" description="Helical" evidence="6">
    <location>
        <begin position="6"/>
        <end position="30"/>
    </location>
</feature>
<protein>
    <submittedName>
        <fullName evidence="7">ABC transporter permease</fullName>
    </submittedName>
</protein>
<dbReference type="PANTHER" id="PTHR43370">
    <property type="entry name" value="SUGAR ABC TRANSPORTER INTEGRAL MEMBRANE PROTEIN-RELATED"/>
    <property type="match status" value="1"/>
</dbReference>
<reference evidence="7" key="2">
    <citation type="submission" date="2021-04" db="EMBL/GenBank/DDBJ databases">
        <authorList>
            <person name="Gilroy R."/>
        </authorList>
    </citation>
    <scope>NUCLEOTIDE SEQUENCE</scope>
    <source>
        <strain evidence="7">ChiW7-2402</strain>
    </source>
</reference>
<evidence type="ECO:0000256" key="6">
    <source>
        <dbReference type="SAM" id="Phobius"/>
    </source>
</evidence>
<proteinExistence type="predicted"/>
<feature type="transmembrane region" description="Helical" evidence="6">
    <location>
        <begin position="245"/>
        <end position="265"/>
    </location>
</feature>
<name>A0A9D2G4R1_9FIRM</name>
<feature type="transmembrane region" description="Helical" evidence="6">
    <location>
        <begin position="96"/>
        <end position="114"/>
    </location>
</feature>
<feature type="transmembrane region" description="Helical" evidence="6">
    <location>
        <begin position="277"/>
        <end position="296"/>
    </location>
</feature>
<dbReference type="PANTHER" id="PTHR43370:SF1">
    <property type="entry name" value="GUANOSINE ABC TRANSPORTER PERMEASE PROTEIN NUPQ"/>
    <property type="match status" value="1"/>
</dbReference>
<dbReference type="InterPro" id="IPR001851">
    <property type="entry name" value="ABC_transp_permease"/>
</dbReference>
<evidence type="ECO:0000313" key="7">
    <source>
        <dbReference type="EMBL" id="HIZ72407.1"/>
    </source>
</evidence>
<feature type="transmembrane region" description="Helical" evidence="6">
    <location>
        <begin position="151"/>
        <end position="168"/>
    </location>
</feature>
<keyword evidence="2" id="KW-1003">Cell membrane</keyword>
<reference evidence="7" key="1">
    <citation type="journal article" date="2021" name="PeerJ">
        <title>Extensive microbial diversity within the chicken gut microbiome revealed by metagenomics and culture.</title>
        <authorList>
            <person name="Gilroy R."/>
            <person name="Ravi A."/>
            <person name="Getino M."/>
            <person name="Pursley I."/>
            <person name="Horton D.L."/>
            <person name="Alikhan N.F."/>
            <person name="Baker D."/>
            <person name="Gharbi K."/>
            <person name="Hall N."/>
            <person name="Watson M."/>
            <person name="Adriaenssens E.M."/>
            <person name="Foster-Nyarko E."/>
            <person name="Jarju S."/>
            <person name="Secka A."/>
            <person name="Antonio M."/>
            <person name="Oren A."/>
            <person name="Chaudhuri R.R."/>
            <person name="La Ragione R."/>
            <person name="Hildebrand F."/>
            <person name="Pallen M.J."/>
        </authorList>
    </citation>
    <scope>NUCLEOTIDE SEQUENCE</scope>
    <source>
        <strain evidence="7">ChiW7-2402</strain>
    </source>
</reference>
<dbReference type="GO" id="GO:0022857">
    <property type="term" value="F:transmembrane transporter activity"/>
    <property type="evidence" value="ECO:0007669"/>
    <property type="project" value="InterPro"/>
</dbReference>
<dbReference type="AlphaFoldDB" id="A0A9D2G4R1"/>
<dbReference type="EMBL" id="DXBB01000043">
    <property type="protein sequence ID" value="HIZ72407.1"/>
    <property type="molecule type" value="Genomic_DNA"/>
</dbReference>
<dbReference type="Pfam" id="PF02653">
    <property type="entry name" value="BPD_transp_2"/>
    <property type="match status" value="1"/>
</dbReference>
<evidence type="ECO:0000256" key="5">
    <source>
        <dbReference type="ARBA" id="ARBA00023136"/>
    </source>
</evidence>
<keyword evidence="5 6" id="KW-0472">Membrane</keyword>
<organism evidence="7 8">
    <name type="scientific">Candidatus Gallimonas intestinavium</name>
    <dbReference type="NCBI Taxonomy" id="2838603"/>
    <lineage>
        <taxon>Bacteria</taxon>
        <taxon>Bacillati</taxon>
        <taxon>Bacillota</taxon>
        <taxon>Clostridia</taxon>
        <taxon>Candidatus Gallimonas</taxon>
    </lineage>
</organism>
<evidence type="ECO:0000256" key="2">
    <source>
        <dbReference type="ARBA" id="ARBA00022475"/>
    </source>
</evidence>
<evidence type="ECO:0000313" key="8">
    <source>
        <dbReference type="Proteomes" id="UP000824102"/>
    </source>
</evidence>
<accession>A0A9D2G4R1</accession>
<comment type="subcellular location">
    <subcellularLocation>
        <location evidence="1">Cell membrane</location>
        <topology evidence="1">Multi-pass membrane protein</topology>
    </subcellularLocation>
</comment>
<dbReference type="GO" id="GO:0005886">
    <property type="term" value="C:plasma membrane"/>
    <property type="evidence" value="ECO:0007669"/>
    <property type="project" value="UniProtKB-SubCell"/>
</dbReference>
<comment type="caution">
    <text evidence="7">The sequence shown here is derived from an EMBL/GenBank/DDBJ whole genome shotgun (WGS) entry which is preliminary data.</text>
</comment>
<evidence type="ECO:0000256" key="3">
    <source>
        <dbReference type="ARBA" id="ARBA00022692"/>
    </source>
</evidence>